<name>A0A2T6AKQ9_9FLAO</name>
<sequence>MKIYKTTIAILIFLLVSSFGFAQEMKAEKYENPEWVNIAYIKFKPMKKEPAMGIIANYFAKADQDAGIDAPTAYHLAYGDYDMMVIWEMKDGIETLNWKTTPDDVKWMKSMGKIAGGQDKAMAKLEEFMSYVDTWDNTLARKE</sequence>
<evidence type="ECO:0000313" key="2">
    <source>
        <dbReference type="EMBL" id="PTX44377.1"/>
    </source>
</evidence>
<feature type="chain" id="PRO_5015499670" description="NIPSNAP protein" evidence="1">
    <location>
        <begin position="23"/>
        <end position="143"/>
    </location>
</feature>
<accession>A0A2T6AKQ9</accession>
<feature type="signal peptide" evidence="1">
    <location>
        <begin position="1"/>
        <end position="22"/>
    </location>
</feature>
<dbReference type="AlphaFoldDB" id="A0A2T6AKQ9"/>
<proteinExistence type="predicted"/>
<reference evidence="2 3" key="1">
    <citation type="submission" date="2018-04" db="EMBL/GenBank/DDBJ databases">
        <title>Genomic Encyclopedia of Archaeal and Bacterial Type Strains, Phase II (KMG-II): from individual species to whole genera.</title>
        <authorList>
            <person name="Goeker M."/>
        </authorList>
    </citation>
    <scope>NUCLEOTIDE SEQUENCE [LARGE SCALE GENOMIC DNA]</scope>
    <source>
        <strain evidence="2 3">DSM 23082</strain>
    </source>
</reference>
<dbReference type="EMBL" id="QBKQ01000001">
    <property type="protein sequence ID" value="PTX44377.1"/>
    <property type="molecule type" value="Genomic_DNA"/>
</dbReference>
<protein>
    <recommendedName>
        <fullName evidence="4">NIPSNAP protein</fullName>
    </recommendedName>
</protein>
<dbReference type="OrthoDB" id="1443062at2"/>
<gene>
    <name evidence="2" type="ORF">C8P64_0356</name>
</gene>
<organism evidence="2 3">
    <name type="scientific">Christiangramia gaetbulicola</name>
    <dbReference type="NCBI Taxonomy" id="703340"/>
    <lineage>
        <taxon>Bacteria</taxon>
        <taxon>Pseudomonadati</taxon>
        <taxon>Bacteroidota</taxon>
        <taxon>Flavobacteriia</taxon>
        <taxon>Flavobacteriales</taxon>
        <taxon>Flavobacteriaceae</taxon>
        <taxon>Christiangramia</taxon>
    </lineage>
</organism>
<dbReference type="RefSeq" id="WP_146167164.1">
    <property type="nucleotide sequence ID" value="NZ_QBKQ01000001.1"/>
</dbReference>
<evidence type="ECO:0000256" key="1">
    <source>
        <dbReference type="SAM" id="SignalP"/>
    </source>
</evidence>
<keyword evidence="1" id="KW-0732">Signal</keyword>
<evidence type="ECO:0008006" key="4">
    <source>
        <dbReference type="Google" id="ProtNLM"/>
    </source>
</evidence>
<dbReference type="Proteomes" id="UP000244174">
    <property type="component" value="Unassembled WGS sequence"/>
</dbReference>
<keyword evidence="3" id="KW-1185">Reference proteome</keyword>
<comment type="caution">
    <text evidence="2">The sequence shown here is derived from an EMBL/GenBank/DDBJ whole genome shotgun (WGS) entry which is preliminary data.</text>
</comment>
<evidence type="ECO:0000313" key="3">
    <source>
        <dbReference type="Proteomes" id="UP000244174"/>
    </source>
</evidence>